<dbReference type="Proteomes" id="UP001611494">
    <property type="component" value="Unassembled WGS sequence"/>
</dbReference>
<dbReference type="InterPro" id="IPR050109">
    <property type="entry name" value="HTH-type_TetR-like_transc_reg"/>
</dbReference>
<dbReference type="EMBL" id="JBIRYL010000001">
    <property type="protein sequence ID" value="MFI2228705.1"/>
    <property type="molecule type" value="Genomic_DNA"/>
</dbReference>
<organism evidence="7 8">
    <name type="scientific">Nocardia testacea</name>
    <dbReference type="NCBI Taxonomy" id="248551"/>
    <lineage>
        <taxon>Bacteria</taxon>
        <taxon>Bacillati</taxon>
        <taxon>Actinomycetota</taxon>
        <taxon>Actinomycetes</taxon>
        <taxon>Mycobacteriales</taxon>
        <taxon>Nocardiaceae</taxon>
        <taxon>Nocardia</taxon>
    </lineage>
</organism>
<dbReference type="PANTHER" id="PTHR30055">
    <property type="entry name" value="HTH-TYPE TRANSCRIPTIONAL REGULATOR RUTR"/>
    <property type="match status" value="1"/>
</dbReference>
<keyword evidence="1" id="KW-0805">Transcription regulation</keyword>
<accession>A0ABW7VQ28</accession>
<dbReference type="InterPro" id="IPR041678">
    <property type="entry name" value="TetR_C_16"/>
</dbReference>
<evidence type="ECO:0000256" key="5">
    <source>
        <dbReference type="SAM" id="MobiDB-lite"/>
    </source>
</evidence>
<dbReference type="Pfam" id="PF17920">
    <property type="entry name" value="TetR_C_16"/>
    <property type="match status" value="1"/>
</dbReference>
<dbReference type="SUPFAM" id="SSF48498">
    <property type="entry name" value="Tetracyclin repressor-like, C-terminal domain"/>
    <property type="match status" value="1"/>
</dbReference>
<dbReference type="InterPro" id="IPR036271">
    <property type="entry name" value="Tet_transcr_reg_TetR-rel_C_sf"/>
</dbReference>
<evidence type="ECO:0000259" key="6">
    <source>
        <dbReference type="PROSITE" id="PS50977"/>
    </source>
</evidence>
<dbReference type="Pfam" id="PF00440">
    <property type="entry name" value="TetR_N"/>
    <property type="match status" value="1"/>
</dbReference>
<sequence length="222" mass="24076">MSQEAAGGVPRKRPRNAAATREAILRSAVVAFTKHGYDGVGVREIAQAAGVTAMLVNRYFGSKEQLFVEAVDTAFAPRTVLSDDLDTLSADVAARLVERTSPESEHLDPFLLMLRSASNPRAAEIVRAGIERHAGRYLRDLLEGPDADERAMLAHSLIAGFWLMRKMIGSTALVRADPAELARRLQDLLDVVIVSPVAPDRKPESGCGGQDGHHPVRRHRAG</sequence>
<gene>
    <name evidence="7" type="ORF">ACH49Z_02510</name>
</gene>
<keyword evidence="3" id="KW-0804">Transcription</keyword>
<feature type="DNA-binding region" description="H-T-H motif" evidence="4">
    <location>
        <begin position="41"/>
        <end position="60"/>
    </location>
</feature>
<evidence type="ECO:0000313" key="8">
    <source>
        <dbReference type="Proteomes" id="UP001611494"/>
    </source>
</evidence>
<evidence type="ECO:0000256" key="2">
    <source>
        <dbReference type="ARBA" id="ARBA00023125"/>
    </source>
</evidence>
<dbReference type="InterPro" id="IPR009057">
    <property type="entry name" value="Homeodomain-like_sf"/>
</dbReference>
<dbReference type="SUPFAM" id="SSF46689">
    <property type="entry name" value="Homeodomain-like"/>
    <property type="match status" value="1"/>
</dbReference>
<protein>
    <submittedName>
        <fullName evidence="7">TetR/AcrR family transcriptional regulator</fullName>
    </submittedName>
</protein>
<keyword evidence="2 4" id="KW-0238">DNA-binding</keyword>
<name>A0ABW7VQ28_9NOCA</name>
<proteinExistence type="predicted"/>
<dbReference type="PANTHER" id="PTHR30055:SF234">
    <property type="entry name" value="HTH-TYPE TRANSCRIPTIONAL REGULATOR BETI"/>
    <property type="match status" value="1"/>
</dbReference>
<dbReference type="PROSITE" id="PS50977">
    <property type="entry name" value="HTH_TETR_2"/>
    <property type="match status" value="1"/>
</dbReference>
<evidence type="ECO:0000256" key="3">
    <source>
        <dbReference type="ARBA" id="ARBA00023163"/>
    </source>
</evidence>
<dbReference type="InterPro" id="IPR001647">
    <property type="entry name" value="HTH_TetR"/>
</dbReference>
<dbReference type="PRINTS" id="PR00455">
    <property type="entry name" value="HTHTETR"/>
</dbReference>
<evidence type="ECO:0000313" key="7">
    <source>
        <dbReference type="EMBL" id="MFI2228705.1"/>
    </source>
</evidence>
<evidence type="ECO:0000256" key="1">
    <source>
        <dbReference type="ARBA" id="ARBA00023015"/>
    </source>
</evidence>
<evidence type="ECO:0000256" key="4">
    <source>
        <dbReference type="PROSITE-ProRule" id="PRU00335"/>
    </source>
</evidence>
<dbReference type="Gene3D" id="1.10.357.10">
    <property type="entry name" value="Tetracycline Repressor, domain 2"/>
    <property type="match status" value="1"/>
</dbReference>
<reference evidence="7 8" key="1">
    <citation type="submission" date="2024-10" db="EMBL/GenBank/DDBJ databases">
        <title>The Natural Products Discovery Center: Release of the First 8490 Sequenced Strains for Exploring Actinobacteria Biosynthetic Diversity.</title>
        <authorList>
            <person name="Kalkreuter E."/>
            <person name="Kautsar S.A."/>
            <person name="Yang D."/>
            <person name="Bader C.D."/>
            <person name="Teijaro C.N."/>
            <person name="Fluegel L."/>
            <person name="Davis C.M."/>
            <person name="Simpson J.R."/>
            <person name="Lauterbach L."/>
            <person name="Steele A.D."/>
            <person name="Gui C."/>
            <person name="Meng S."/>
            <person name="Li G."/>
            <person name="Viehrig K."/>
            <person name="Ye F."/>
            <person name="Su P."/>
            <person name="Kiefer A.F."/>
            <person name="Nichols A."/>
            <person name="Cepeda A.J."/>
            <person name="Yan W."/>
            <person name="Fan B."/>
            <person name="Jiang Y."/>
            <person name="Adhikari A."/>
            <person name="Zheng C.-J."/>
            <person name="Schuster L."/>
            <person name="Cowan T.M."/>
            <person name="Smanski M.J."/>
            <person name="Chevrette M.G."/>
            <person name="De Carvalho L.P.S."/>
            <person name="Shen B."/>
        </authorList>
    </citation>
    <scope>NUCLEOTIDE SEQUENCE [LARGE SCALE GENOMIC DNA]</scope>
    <source>
        <strain evidence="7 8">NPDC019377</strain>
    </source>
</reference>
<feature type="domain" description="HTH tetR-type" evidence="6">
    <location>
        <begin position="18"/>
        <end position="78"/>
    </location>
</feature>
<dbReference type="RefSeq" id="WP_397059068.1">
    <property type="nucleotide sequence ID" value="NZ_JBIRYL010000001.1"/>
</dbReference>
<feature type="region of interest" description="Disordered" evidence="5">
    <location>
        <begin position="200"/>
        <end position="222"/>
    </location>
</feature>
<comment type="caution">
    <text evidence="7">The sequence shown here is derived from an EMBL/GenBank/DDBJ whole genome shotgun (WGS) entry which is preliminary data.</text>
</comment>
<keyword evidence="8" id="KW-1185">Reference proteome</keyword>